<dbReference type="RefSeq" id="WP_043126284.1">
    <property type="nucleotide sequence ID" value="NZ_JTDL01000144.1"/>
</dbReference>
<sequence length="136" mass="15015">MAARKVDLPAGWTRYEGPLLTIWRVRYERIYGDGSAEHYADGMFVRDHRRPIAQWINYAAKSAVLVAPETPAGWPVQRFAIYYAPPGDGLEPVLTARHEWQPRGPRGSATDVDAFAAAVEAAEQFLVAETAFGAIG</sequence>
<organism evidence="1 2">
    <name type="scientific">Sinomonas humi</name>
    <dbReference type="NCBI Taxonomy" id="1338436"/>
    <lineage>
        <taxon>Bacteria</taxon>
        <taxon>Bacillati</taxon>
        <taxon>Actinomycetota</taxon>
        <taxon>Actinomycetes</taxon>
        <taxon>Micrococcales</taxon>
        <taxon>Micrococcaceae</taxon>
        <taxon>Sinomonas</taxon>
    </lineage>
</organism>
<reference evidence="1 2" key="1">
    <citation type="submission" date="2014-09" db="EMBL/GenBank/DDBJ databases">
        <title>Genome sequence of Sinomonas sp. MUSC 117.</title>
        <authorList>
            <person name="Lee L.-H."/>
        </authorList>
    </citation>
    <scope>NUCLEOTIDE SEQUENCE [LARGE SCALE GENOMIC DNA]</scope>
    <source>
        <strain evidence="1 2">MUSC 117</strain>
    </source>
</reference>
<dbReference type="STRING" id="1338436.LK10_17100"/>
<evidence type="ECO:0000313" key="2">
    <source>
        <dbReference type="Proteomes" id="UP000030982"/>
    </source>
</evidence>
<gene>
    <name evidence="1" type="ORF">LK10_17100</name>
</gene>
<comment type="caution">
    <text evidence="1">The sequence shown here is derived from an EMBL/GenBank/DDBJ whole genome shotgun (WGS) entry which is preliminary data.</text>
</comment>
<proteinExistence type="predicted"/>
<protein>
    <submittedName>
        <fullName evidence="1">Uncharacterized protein</fullName>
    </submittedName>
</protein>
<name>A0A0B2AGS0_9MICC</name>
<accession>A0A0B2AGS0</accession>
<dbReference type="EMBL" id="JTDL01000144">
    <property type="protein sequence ID" value="KHL01159.1"/>
    <property type="molecule type" value="Genomic_DNA"/>
</dbReference>
<dbReference type="OrthoDB" id="4964230at2"/>
<dbReference type="AlphaFoldDB" id="A0A0B2AGS0"/>
<keyword evidence="2" id="KW-1185">Reference proteome</keyword>
<evidence type="ECO:0000313" key="1">
    <source>
        <dbReference type="EMBL" id="KHL01159.1"/>
    </source>
</evidence>
<dbReference type="Proteomes" id="UP000030982">
    <property type="component" value="Unassembled WGS sequence"/>
</dbReference>